<proteinExistence type="predicted"/>
<reference evidence="2" key="1">
    <citation type="journal article" date="2012" name="Science">
        <title>The Paleozoic origin of enzymatic lignin decomposition reconstructed from 31 fungal genomes.</title>
        <authorList>
            <person name="Floudas D."/>
            <person name="Binder M."/>
            <person name="Riley R."/>
            <person name="Barry K."/>
            <person name="Blanchette R.A."/>
            <person name="Henrissat B."/>
            <person name="Martinez A.T."/>
            <person name="Otillar R."/>
            <person name="Spatafora J.W."/>
            <person name="Yadav J.S."/>
            <person name="Aerts A."/>
            <person name="Benoit I."/>
            <person name="Boyd A."/>
            <person name="Carlson A."/>
            <person name="Copeland A."/>
            <person name="Coutinho P.M."/>
            <person name="de Vries R.P."/>
            <person name="Ferreira P."/>
            <person name="Findley K."/>
            <person name="Foster B."/>
            <person name="Gaskell J."/>
            <person name="Glotzer D."/>
            <person name="Gorecki P."/>
            <person name="Heitman J."/>
            <person name="Hesse C."/>
            <person name="Hori C."/>
            <person name="Igarashi K."/>
            <person name="Jurgens J.A."/>
            <person name="Kallen N."/>
            <person name="Kersten P."/>
            <person name="Kohler A."/>
            <person name="Kuees U."/>
            <person name="Kumar T.K.A."/>
            <person name="Kuo A."/>
            <person name="LaButti K."/>
            <person name="Larrondo L.F."/>
            <person name="Lindquist E."/>
            <person name="Ling A."/>
            <person name="Lombard V."/>
            <person name="Lucas S."/>
            <person name="Lundell T."/>
            <person name="Martin R."/>
            <person name="McLaughlin D.J."/>
            <person name="Morgenstern I."/>
            <person name="Morin E."/>
            <person name="Murat C."/>
            <person name="Nagy L.G."/>
            <person name="Nolan M."/>
            <person name="Ohm R.A."/>
            <person name="Patyshakuliyeva A."/>
            <person name="Rokas A."/>
            <person name="Ruiz-Duenas F.J."/>
            <person name="Sabat G."/>
            <person name="Salamov A."/>
            <person name="Samejima M."/>
            <person name="Schmutz J."/>
            <person name="Slot J.C."/>
            <person name="St John F."/>
            <person name="Stenlid J."/>
            <person name="Sun H."/>
            <person name="Sun S."/>
            <person name="Syed K."/>
            <person name="Tsang A."/>
            <person name="Wiebenga A."/>
            <person name="Young D."/>
            <person name="Pisabarro A."/>
            <person name="Eastwood D.C."/>
            <person name="Martin F."/>
            <person name="Cullen D."/>
            <person name="Grigoriev I.V."/>
            <person name="Hibbett D.S."/>
        </authorList>
    </citation>
    <scope>NUCLEOTIDE SEQUENCE [LARGE SCALE GENOMIC DNA]</scope>
    <source>
        <strain evidence="2">RWD-64-598 SS2</strain>
    </source>
</reference>
<dbReference type="OMA" id="NAWIDKS"/>
<evidence type="ECO:0000313" key="2">
    <source>
        <dbReference type="Proteomes" id="UP000053558"/>
    </source>
</evidence>
<organism evidence="1 2">
    <name type="scientific">Coniophora puteana (strain RWD-64-598)</name>
    <name type="common">Brown rot fungus</name>
    <dbReference type="NCBI Taxonomy" id="741705"/>
    <lineage>
        <taxon>Eukaryota</taxon>
        <taxon>Fungi</taxon>
        <taxon>Dikarya</taxon>
        <taxon>Basidiomycota</taxon>
        <taxon>Agaricomycotina</taxon>
        <taxon>Agaricomycetes</taxon>
        <taxon>Agaricomycetidae</taxon>
        <taxon>Boletales</taxon>
        <taxon>Coniophorineae</taxon>
        <taxon>Coniophoraceae</taxon>
        <taxon>Coniophora</taxon>
    </lineage>
</organism>
<gene>
    <name evidence="1" type="ORF">CONPUDRAFT_25986</name>
</gene>
<dbReference type="RefSeq" id="XP_007770394.1">
    <property type="nucleotide sequence ID" value="XM_007772204.1"/>
</dbReference>
<comment type="caution">
    <text evidence="1">The sequence shown here is derived from an EMBL/GenBank/DDBJ whole genome shotgun (WGS) entry which is preliminary data.</text>
</comment>
<accession>A0A5M3MJ34</accession>
<name>A0A5M3MJ34_CONPW</name>
<dbReference type="GeneID" id="19206599"/>
<sequence length="171" mass="19172">PLPRPPDSEFRNKLATDTIRQHPELFKIVSPINVERFEKLLEGHPNRAFVQSVCAGFRNGFWPFARDRPDGYPDTWDESQSDINNPEHLEFLNSQILEEVGLGRFSPAFGPDLLPGMYSSPVHVVPKPGSSKLRLVTDQSAGDFSPNSLIDKRDIAGACLDNIRDLGYALR</sequence>
<protein>
    <submittedName>
        <fullName evidence="1">Uncharacterized protein</fullName>
    </submittedName>
</protein>
<feature type="non-terminal residue" evidence="1">
    <location>
        <position position="171"/>
    </location>
</feature>
<evidence type="ECO:0000313" key="1">
    <source>
        <dbReference type="EMBL" id="EIW79269.1"/>
    </source>
</evidence>
<feature type="non-terminal residue" evidence="1">
    <location>
        <position position="1"/>
    </location>
</feature>
<dbReference type="Proteomes" id="UP000053558">
    <property type="component" value="Unassembled WGS sequence"/>
</dbReference>
<dbReference type="EMBL" id="JH711581">
    <property type="protein sequence ID" value="EIW79269.1"/>
    <property type="molecule type" value="Genomic_DNA"/>
</dbReference>
<dbReference type="KEGG" id="cput:CONPUDRAFT_25986"/>
<dbReference type="AlphaFoldDB" id="A0A5M3MJ34"/>
<keyword evidence="2" id="KW-1185">Reference proteome</keyword>
<dbReference type="OrthoDB" id="3254233at2759"/>